<evidence type="ECO:0000256" key="1">
    <source>
        <dbReference type="ARBA" id="ARBA00004781"/>
    </source>
</evidence>
<evidence type="ECO:0000256" key="4">
    <source>
        <dbReference type="ARBA" id="ARBA00017099"/>
    </source>
</evidence>
<keyword evidence="11" id="KW-1185">Reference proteome</keyword>
<comment type="pathway">
    <text evidence="1 6">Carbohydrate biosynthesis; dTDP-L-rhamnose biosynthesis.</text>
</comment>
<dbReference type="InterPro" id="IPR005913">
    <property type="entry name" value="dTDP_dehydrorham_reduct"/>
</dbReference>
<evidence type="ECO:0000313" key="8">
    <source>
        <dbReference type="EMBL" id="STR45474.1"/>
    </source>
</evidence>
<dbReference type="EMBL" id="UGHR01000004">
    <property type="protein sequence ID" value="STR45474.1"/>
    <property type="molecule type" value="Genomic_DNA"/>
</dbReference>
<dbReference type="CDD" id="cd05254">
    <property type="entry name" value="dTDP_HR_like_SDR_e"/>
    <property type="match status" value="1"/>
</dbReference>
<dbReference type="RefSeq" id="WP_115229543.1">
    <property type="nucleotide sequence ID" value="NZ_CAWOLO010000004.1"/>
</dbReference>
<evidence type="ECO:0000256" key="6">
    <source>
        <dbReference type="RuleBase" id="RU364082"/>
    </source>
</evidence>
<evidence type="ECO:0000256" key="5">
    <source>
        <dbReference type="ARBA" id="ARBA00048200"/>
    </source>
</evidence>
<keyword evidence="6" id="KW-0521">NADP</keyword>
<dbReference type="Proteomes" id="UP000295794">
    <property type="component" value="Unassembled WGS sequence"/>
</dbReference>
<comment type="function">
    <text evidence="6">Catalyzes the reduction of dTDP-6-deoxy-L-lyxo-4-hexulose to yield dTDP-L-rhamnose.</text>
</comment>
<accession>A0A377STW6</accession>
<name>A0A377STW6_9NEIS</name>
<dbReference type="NCBIfam" id="TIGR01214">
    <property type="entry name" value="rmlD"/>
    <property type="match status" value="1"/>
</dbReference>
<dbReference type="UniPathway" id="UPA00124"/>
<evidence type="ECO:0000313" key="10">
    <source>
        <dbReference type="Proteomes" id="UP000255108"/>
    </source>
</evidence>
<dbReference type="GO" id="GO:0008831">
    <property type="term" value="F:dTDP-4-dehydrorhamnose reductase activity"/>
    <property type="evidence" value="ECO:0007669"/>
    <property type="project" value="UniProtKB-EC"/>
</dbReference>
<dbReference type="PANTHER" id="PTHR10491:SF4">
    <property type="entry name" value="METHIONINE ADENOSYLTRANSFERASE 2 SUBUNIT BETA"/>
    <property type="match status" value="1"/>
</dbReference>
<dbReference type="Proteomes" id="UP000255108">
    <property type="component" value="Unassembled WGS sequence"/>
</dbReference>
<dbReference type="InterPro" id="IPR029903">
    <property type="entry name" value="RmlD-like-bd"/>
</dbReference>
<dbReference type="GO" id="GO:0005829">
    <property type="term" value="C:cytosol"/>
    <property type="evidence" value="ECO:0007669"/>
    <property type="project" value="TreeGrafter"/>
</dbReference>
<dbReference type="SUPFAM" id="SSF51735">
    <property type="entry name" value="NAD(P)-binding Rossmann-fold domains"/>
    <property type="match status" value="1"/>
</dbReference>
<organism evidence="8 10">
    <name type="scientific">Iodobacter fluviatilis</name>
    <dbReference type="NCBI Taxonomy" id="537"/>
    <lineage>
        <taxon>Bacteria</taxon>
        <taxon>Pseudomonadati</taxon>
        <taxon>Pseudomonadota</taxon>
        <taxon>Betaproteobacteria</taxon>
        <taxon>Neisseriales</taxon>
        <taxon>Chitinibacteraceae</taxon>
        <taxon>Iodobacter</taxon>
    </lineage>
</organism>
<reference evidence="9 11" key="2">
    <citation type="submission" date="2019-03" db="EMBL/GenBank/DDBJ databases">
        <title>Genomic Encyclopedia of Type Strains, Phase IV (KMG-IV): sequencing the most valuable type-strain genomes for metagenomic binning, comparative biology and taxonomic classification.</title>
        <authorList>
            <person name="Goeker M."/>
        </authorList>
    </citation>
    <scope>NUCLEOTIDE SEQUENCE [LARGE SCALE GENOMIC DNA]</scope>
    <source>
        <strain evidence="9 11">DSM 3764</strain>
    </source>
</reference>
<dbReference type="NCBIfam" id="NF007440">
    <property type="entry name" value="PRK09987.1"/>
    <property type="match status" value="1"/>
</dbReference>
<keyword evidence="6 8" id="KW-0560">Oxidoreductase</keyword>
<feature type="domain" description="RmlD-like substrate binding" evidence="7">
    <location>
        <begin position="12"/>
        <end position="305"/>
    </location>
</feature>
<dbReference type="Gene3D" id="3.40.50.720">
    <property type="entry name" value="NAD(P)-binding Rossmann-like Domain"/>
    <property type="match status" value="1"/>
</dbReference>
<sequence>MTKTYSLPLPLRILVTGKNGQLGFELQRSLAVLGSVIAVDREDCDLSDPDAICALVARIQPHVIVNPAAHTAVDKAESEPELAQAINTIAPQVLAEEAAKIGALLVHYSTDYVFDGTKDGWYSETDTPNPQSVYGKTKLAGELAIAAANPRHLIFRTSWVFGAHGGNFLKTILRLAGEREELKIIADQHGAPTAASLLADVTGHAIRQVLQTESVAESKSCDLYGTYHLVAGGSTTWHGYAQSVVELAKSAGVPIKAAQILPIPTSAYPLPAARPANSQLSTEKLQAAFGLYMPHWQKGVTQVMTLLSNK</sequence>
<proteinExistence type="inferred from homology"/>
<evidence type="ECO:0000313" key="11">
    <source>
        <dbReference type="Proteomes" id="UP000295794"/>
    </source>
</evidence>
<comment type="cofactor">
    <cofactor evidence="6">
        <name>Mg(2+)</name>
        <dbReference type="ChEBI" id="CHEBI:18420"/>
    </cofactor>
    <text evidence="6">Binds 1 Mg(2+) ion per monomer.</text>
</comment>
<dbReference type="AlphaFoldDB" id="A0A377STW6"/>
<dbReference type="InterPro" id="IPR036291">
    <property type="entry name" value="NAD(P)-bd_dom_sf"/>
</dbReference>
<dbReference type="Pfam" id="PF04321">
    <property type="entry name" value="RmlD_sub_bind"/>
    <property type="match status" value="1"/>
</dbReference>
<dbReference type="PANTHER" id="PTHR10491">
    <property type="entry name" value="DTDP-4-DEHYDRORHAMNOSE REDUCTASE"/>
    <property type="match status" value="1"/>
</dbReference>
<evidence type="ECO:0000256" key="2">
    <source>
        <dbReference type="ARBA" id="ARBA00010944"/>
    </source>
</evidence>
<protein>
    <recommendedName>
        <fullName evidence="4 6">dTDP-4-dehydrorhamnose reductase</fullName>
        <ecNumber evidence="3 6">1.1.1.133</ecNumber>
    </recommendedName>
</protein>
<dbReference type="OrthoDB" id="9803892at2"/>
<dbReference type="EC" id="1.1.1.133" evidence="3 6"/>
<comment type="catalytic activity">
    <reaction evidence="5 6">
        <text>dTDP-beta-L-rhamnose + NADP(+) = dTDP-4-dehydro-beta-L-rhamnose + NADPH + H(+)</text>
        <dbReference type="Rhea" id="RHEA:21796"/>
        <dbReference type="ChEBI" id="CHEBI:15378"/>
        <dbReference type="ChEBI" id="CHEBI:57510"/>
        <dbReference type="ChEBI" id="CHEBI:57783"/>
        <dbReference type="ChEBI" id="CHEBI:58349"/>
        <dbReference type="ChEBI" id="CHEBI:62830"/>
        <dbReference type="EC" id="1.1.1.133"/>
    </reaction>
</comment>
<comment type="similarity">
    <text evidence="2 6">Belongs to the dTDP-4-dehydrorhamnose reductase family.</text>
</comment>
<gene>
    <name evidence="8" type="primary">rfbD</name>
    <name evidence="9" type="ORF">EV682_104142</name>
    <name evidence="8" type="ORF">NCTC11159_04048</name>
</gene>
<evidence type="ECO:0000259" key="7">
    <source>
        <dbReference type="Pfam" id="PF04321"/>
    </source>
</evidence>
<evidence type="ECO:0000313" key="9">
    <source>
        <dbReference type="EMBL" id="TCU87973.1"/>
    </source>
</evidence>
<dbReference type="GO" id="GO:0019305">
    <property type="term" value="P:dTDP-rhamnose biosynthetic process"/>
    <property type="evidence" value="ECO:0007669"/>
    <property type="project" value="UniProtKB-UniPathway"/>
</dbReference>
<dbReference type="Gene3D" id="3.90.25.10">
    <property type="entry name" value="UDP-galactose 4-epimerase, domain 1"/>
    <property type="match status" value="1"/>
</dbReference>
<evidence type="ECO:0000256" key="3">
    <source>
        <dbReference type="ARBA" id="ARBA00012929"/>
    </source>
</evidence>
<reference evidence="8 10" key="1">
    <citation type="submission" date="2018-06" db="EMBL/GenBank/DDBJ databases">
        <authorList>
            <consortium name="Pathogen Informatics"/>
            <person name="Doyle S."/>
        </authorList>
    </citation>
    <scope>NUCLEOTIDE SEQUENCE [LARGE SCALE GENOMIC DNA]</scope>
    <source>
        <strain evidence="8 10">NCTC11159</strain>
    </source>
</reference>
<dbReference type="EMBL" id="SMBT01000004">
    <property type="protein sequence ID" value="TCU87973.1"/>
    <property type="molecule type" value="Genomic_DNA"/>
</dbReference>